<gene>
    <name evidence="3" type="ORF">DL89DRAFT_267561</name>
</gene>
<evidence type="ECO:0000313" key="3">
    <source>
        <dbReference type="EMBL" id="ORX70342.1"/>
    </source>
</evidence>
<evidence type="ECO:0000256" key="1">
    <source>
        <dbReference type="SAM" id="MobiDB-lite"/>
    </source>
</evidence>
<proteinExistence type="predicted"/>
<name>A0A1Y1WA64_9FUNG</name>
<keyword evidence="4" id="KW-1185">Reference proteome</keyword>
<dbReference type="Gene3D" id="1.10.510.10">
    <property type="entry name" value="Transferase(Phosphotransferase) domain 1"/>
    <property type="match status" value="1"/>
</dbReference>
<comment type="caution">
    <text evidence="3">The sequence shown here is derived from an EMBL/GenBank/DDBJ whole genome shotgun (WGS) entry which is preliminary data.</text>
</comment>
<feature type="domain" description="Protein kinase" evidence="2">
    <location>
        <begin position="484"/>
        <end position="819"/>
    </location>
</feature>
<dbReference type="OrthoDB" id="5584477at2759"/>
<dbReference type="EMBL" id="MCFD01000006">
    <property type="protein sequence ID" value="ORX70342.1"/>
    <property type="molecule type" value="Genomic_DNA"/>
</dbReference>
<dbReference type="GeneID" id="63804196"/>
<dbReference type="SUPFAM" id="SSF56112">
    <property type="entry name" value="Protein kinase-like (PK-like)"/>
    <property type="match status" value="1"/>
</dbReference>
<protein>
    <recommendedName>
        <fullName evidence="2">Protein kinase domain-containing protein</fullName>
    </recommendedName>
</protein>
<dbReference type="RefSeq" id="XP_040743980.1">
    <property type="nucleotide sequence ID" value="XM_040887548.1"/>
</dbReference>
<dbReference type="GO" id="GO:0005524">
    <property type="term" value="F:ATP binding"/>
    <property type="evidence" value="ECO:0007669"/>
    <property type="project" value="InterPro"/>
</dbReference>
<dbReference type="GO" id="GO:0004672">
    <property type="term" value="F:protein kinase activity"/>
    <property type="evidence" value="ECO:0007669"/>
    <property type="project" value="InterPro"/>
</dbReference>
<dbReference type="Pfam" id="PF17667">
    <property type="entry name" value="Pkinase_fungal"/>
    <property type="match status" value="1"/>
</dbReference>
<dbReference type="InterPro" id="IPR011009">
    <property type="entry name" value="Kinase-like_dom_sf"/>
</dbReference>
<organism evidence="3 4">
    <name type="scientific">Linderina pennispora</name>
    <dbReference type="NCBI Taxonomy" id="61395"/>
    <lineage>
        <taxon>Eukaryota</taxon>
        <taxon>Fungi</taxon>
        <taxon>Fungi incertae sedis</taxon>
        <taxon>Zoopagomycota</taxon>
        <taxon>Kickxellomycotina</taxon>
        <taxon>Kickxellomycetes</taxon>
        <taxon>Kickxellales</taxon>
        <taxon>Kickxellaceae</taxon>
        <taxon>Linderina</taxon>
    </lineage>
</organism>
<dbReference type="PROSITE" id="PS00109">
    <property type="entry name" value="PROTEIN_KINASE_TYR"/>
    <property type="match status" value="1"/>
</dbReference>
<dbReference type="PANTHER" id="PTHR38248">
    <property type="entry name" value="FUNK1 6"/>
    <property type="match status" value="1"/>
</dbReference>
<dbReference type="InterPro" id="IPR040976">
    <property type="entry name" value="Pkinase_fungal"/>
</dbReference>
<evidence type="ECO:0000313" key="4">
    <source>
        <dbReference type="Proteomes" id="UP000193922"/>
    </source>
</evidence>
<sequence>MTTCNNIAELSWTLSAPAASKPAATGIKRKFSSSISSPVSKFSPPKKARSSSNTVCIGTKRSRSNSESDDDDYSAQPPAKKTQKGESARASIYPNGRWVRALDQSSNSWSDKIMAMMRGNTPNMNTQLSQGMEWWNNKDEVLTEADHWAKERLIRDANGVFDSVKSRNTVTSKLADLVSTQVALELERRLSLVTGSAASSVDDIQDTLRELACDITTCQQQQQHTLFDIAAYDKAKDEKRGSTDSALAAFEEWVRPPLATSTDSLDDDDIHTAKKIHESAMSFILFVVQHIDTLIRALDTGPFSRYLESYYQLLPCTRPRPQSSGNTDASEFEAGIKFQHALTDIELLTDFHSKNMVALIEARSGKTRRTVDKAYAQLMQRTRSIYRNQPNRRFAWGLTVCDNEVRVCLFSNDAAFSSSALDMTTAAGRRQFVELLANFALCEKDQLGYDRGILWNPEHKCWTIECPDAAGKSSSPATTKTYYFDKVLLAADGMFGRRTRCYLATDEKPTGGGIIPKFVLKDAWPEAEEDPVHDKRDEVQIMHRITTELAQSDVEDLVYPRLDAGGRVHIDSNGEVFEDNMKRILGPLFSLRMPAGAAIPFRAHKRLAMSPIGESLSTVESVHEFIAVLGDAMRCHSELLNRCNILHRDISSNNILVVREEGKPARGLLIDFDCALDLSGSQGPNLETRGTIPFMSINNLAKSDVERTALDDWESLIYLICWCATKGFAPDSRRSSEELRELPINRWRTGSADDAVDSKMAQLSSPGGLNGRIMVNFHLDRDIDIAKDLVEDLYMDLFQNPNLRKGDTCDGSRYKGTWFHINRRTRVRFNPFKERLEKKSDITTALLKTMTEAWKSSRSKL</sequence>
<dbReference type="STRING" id="61395.A0A1Y1WA64"/>
<feature type="compositionally biased region" description="Low complexity" evidence="1">
    <location>
        <begin position="32"/>
        <end position="43"/>
    </location>
</feature>
<dbReference type="AlphaFoldDB" id="A0A1Y1WA64"/>
<feature type="region of interest" description="Disordered" evidence="1">
    <location>
        <begin position="18"/>
        <end position="90"/>
    </location>
</feature>
<reference evidence="3 4" key="1">
    <citation type="submission" date="2016-07" db="EMBL/GenBank/DDBJ databases">
        <title>Pervasive Adenine N6-methylation of Active Genes in Fungi.</title>
        <authorList>
            <consortium name="DOE Joint Genome Institute"/>
            <person name="Mondo S.J."/>
            <person name="Dannebaum R.O."/>
            <person name="Kuo R.C."/>
            <person name="Labutti K."/>
            <person name="Haridas S."/>
            <person name="Kuo A."/>
            <person name="Salamov A."/>
            <person name="Ahrendt S.R."/>
            <person name="Lipzen A."/>
            <person name="Sullivan W."/>
            <person name="Andreopoulos W.B."/>
            <person name="Clum A."/>
            <person name="Lindquist E."/>
            <person name="Daum C."/>
            <person name="Ramamoorthy G.K."/>
            <person name="Gryganskyi A."/>
            <person name="Culley D."/>
            <person name="Magnuson J.K."/>
            <person name="James T.Y."/>
            <person name="O'Malley M.A."/>
            <person name="Stajich J.E."/>
            <person name="Spatafora J.W."/>
            <person name="Visel A."/>
            <person name="Grigoriev I.V."/>
        </authorList>
    </citation>
    <scope>NUCLEOTIDE SEQUENCE [LARGE SCALE GENOMIC DNA]</scope>
    <source>
        <strain evidence="3 4">ATCC 12442</strain>
    </source>
</reference>
<dbReference type="PROSITE" id="PS50011">
    <property type="entry name" value="PROTEIN_KINASE_DOM"/>
    <property type="match status" value="1"/>
</dbReference>
<dbReference type="InterPro" id="IPR008266">
    <property type="entry name" value="Tyr_kinase_AS"/>
</dbReference>
<evidence type="ECO:0000259" key="2">
    <source>
        <dbReference type="PROSITE" id="PS50011"/>
    </source>
</evidence>
<dbReference type="Proteomes" id="UP000193922">
    <property type="component" value="Unassembled WGS sequence"/>
</dbReference>
<accession>A0A1Y1WA64</accession>
<dbReference type="PANTHER" id="PTHR38248:SF2">
    <property type="entry name" value="FUNK1 11"/>
    <property type="match status" value="1"/>
</dbReference>
<dbReference type="InterPro" id="IPR000719">
    <property type="entry name" value="Prot_kinase_dom"/>
</dbReference>